<evidence type="ECO:0000313" key="4">
    <source>
        <dbReference type="Proteomes" id="UP000002059"/>
    </source>
</evidence>
<feature type="compositionally biased region" description="Polar residues" evidence="1">
    <location>
        <begin position="116"/>
        <end position="147"/>
    </location>
</feature>
<accession>C1GNS5</accession>
<feature type="compositionally biased region" description="Basic and acidic residues" evidence="1">
    <location>
        <begin position="35"/>
        <end position="54"/>
    </location>
</feature>
<dbReference type="HOGENOM" id="CLU_004894_0_0_1"/>
<dbReference type="Gene3D" id="3.40.50.300">
    <property type="entry name" value="P-loop containing nucleotide triphosphate hydrolases"/>
    <property type="match status" value="1"/>
</dbReference>
<dbReference type="OrthoDB" id="2195431at2759"/>
<dbReference type="Pfam" id="PF00004">
    <property type="entry name" value="AAA"/>
    <property type="match status" value="1"/>
</dbReference>
<name>C1GNS5_PARBA</name>
<dbReference type="InterPro" id="IPR027417">
    <property type="entry name" value="P-loop_NTPase"/>
</dbReference>
<evidence type="ECO:0000256" key="1">
    <source>
        <dbReference type="SAM" id="MobiDB-lite"/>
    </source>
</evidence>
<dbReference type="PANTHER" id="PTHR23389:SF3">
    <property type="entry name" value="CHROMOSOME TRANSMISSION FIDELITY PROTEIN 18 HOMOLOG"/>
    <property type="match status" value="1"/>
</dbReference>
<dbReference type="EMBL" id="KN293992">
    <property type="protein sequence ID" value="EEH35847.2"/>
    <property type="molecule type" value="Genomic_DNA"/>
</dbReference>
<dbReference type="InterPro" id="IPR003593">
    <property type="entry name" value="AAA+_ATPase"/>
</dbReference>
<dbReference type="GO" id="GO:0003677">
    <property type="term" value="F:DNA binding"/>
    <property type="evidence" value="ECO:0007669"/>
    <property type="project" value="TreeGrafter"/>
</dbReference>
<dbReference type="RefSeq" id="XP_015700259.1">
    <property type="nucleotide sequence ID" value="XM_015843924.1"/>
</dbReference>
<dbReference type="SUPFAM" id="SSF52540">
    <property type="entry name" value="P-loop containing nucleoside triphosphate hydrolases"/>
    <property type="match status" value="1"/>
</dbReference>
<feature type="compositionally biased region" description="Acidic residues" evidence="1">
    <location>
        <begin position="69"/>
        <end position="80"/>
    </location>
</feature>
<feature type="region of interest" description="Disordered" evidence="1">
    <location>
        <begin position="907"/>
        <end position="940"/>
    </location>
</feature>
<dbReference type="GO" id="GO:0005524">
    <property type="term" value="F:ATP binding"/>
    <property type="evidence" value="ECO:0007669"/>
    <property type="project" value="InterPro"/>
</dbReference>
<dbReference type="VEuPathDB" id="FungiDB:PAAG_00170"/>
<evidence type="ECO:0000259" key="2">
    <source>
        <dbReference type="SMART" id="SM00382"/>
    </source>
</evidence>
<reference evidence="3 4" key="1">
    <citation type="journal article" date="2011" name="PLoS Genet.">
        <title>Comparative genomic analysis of human fungal pathogens causing paracoccidioidomycosis.</title>
        <authorList>
            <person name="Desjardins C.A."/>
            <person name="Champion M.D."/>
            <person name="Holder J.W."/>
            <person name="Muszewska A."/>
            <person name="Goldberg J."/>
            <person name="Bailao A.M."/>
            <person name="Brigido M.M."/>
            <person name="Ferreira M.E."/>
            <person name="Garcia A.M."/>
            <person name="Grynberg M."/>
            <person name="Gujja S."/>
            <person name="Heiman D.I."/>
            <person name="Henn M.R."/>
            <person name="Kodira C.D."/>
            <person name="Leon-Narvaez H."/>
            <person name="Longo L.V."/>
            <person name="Ma L.J."/>
            <person name="Malavazi I."/>
            <person name="Matsuo A.L."/>
            <person name="Morais F.V."/>
            <person name="Pereira M."/>
            <person name="Rodriguez-Brito S."/>
            <person name="Sakthikumar S."/>
            <person name="Salem-Izacc S.M."/>
            <person name="Sykes S.M."/>
            <person name="Teixeira M.M."/>
            <person name="Vallejo M.C."/>
            <person name="Walter M.E."/>
            <person name="Yandava C."/>
            <person name="Young S."/>
            <person name="Zeng Q."/>
            <person name="Zucker J."/>
            <person name="Felipe M.S."/>
            <person name="Goldman G.H."/>
            <person name="Haas B.J."/>
            <person name="McEwen J.G."/>
            <person name="Nino-Vega G."/>
            <person name="Puccia R."/>
            <person name="San-Blas G."/>
            <person name="Soares C.M."/>
            <person name="Birren B.W."/>
            <person name="Cuomo C.A."/>
        </authorList>
    </citation>
    <scope>NUCLEOTIDE SEQUENCE [LARGE SCALE GENOMIC DNA]</scope>
    <source>
        <strain evidence="4">ATCC MYA-826 / Pb01</strain>
    </source>
</reference>
<dbReference type="Proteomes" id="UP000002059">
    <property type="component" value="Partially assembled WGS sequence"/>
</dbReference>
<dbReference type="OMA" id="RWLKGWE"/>
<dbReference type="AlphaFoldDB" id="C1GNS5"/>
<dbReference type="GeneID" id="9101207"/>
<gene>
    <name evidence="3" type="ORF">PAAG_00170</name>
</gene>
<feature type="domain" description="AAA+ ATPase" evidence="2">
    <location>
        <begin position="324"/>
        <end position="492"/>
    </location>
</feature>
<feature type="region of interest" description="Disordered" evidence="1">
    <location>
        <begin position="963"/>
        <end position="986"/>
    </location>
</feature>
<dbReference type="PANTHER" id="PTHR23389">
    <property type="entry name" value="CHROMOSOME TRANSMISSION FIDELITY FACTOR 18"/>
    <property type="match status" value="1"/>
</dbReference>
<dbReference type="STRING" id="502779.C1GNS5"/>
<dbReference type="eggNOG" id="KOG1969">
    <property type="taxonomic scope" value="Eukaryota"/>
</dbReference>
<dbReference type="GO" id="GO:0016887">
    <property type="term" value="F:ATP hydrolysis activity"/>
    <property type="evidence" value="ECO:0007669"/>
    <property type="project" value="InterPro"/>
</dbReference>
<proteinExistence type="predicted"/>
<feature type="region of interest" description="Disordered" evidence="1">
    <location>
        <begin position="21"/>
        <end position="149"/>
    </location>
</feature>
<feature type="compositionally biased region" description="Polar residues" evidence="1">
    <location>
        <begin position="931"/>
        <end position="940"/>
    </location>
</feature>
<protein>
    <submittedName>
        <fullName evidence="3">Chromosome transmission fidelity protein</fullName>
    </submittedName>
</protein>
<dbReference type="SMART" id="SM00382">
    <property type="entry name" value="AAA"/>
    <property type="match status" value="1"/>
</dbReference>
<dbReference type="GO" id="GO:0005634">
    <property type="term" value="C:nucleus"/>
    <property type="evidence" value="ECO:0007669"/>
    <property type="project" value="TreeGrafter"/>
</dbReference>
<keyword evidence="4" id="KW-1185">Reference proteome</keyword>
<dbReference type="InterPro" id="IPR003959">
    <property type="entry name" value="ATPase_AAA_core"/>
</dbReference>
<sequence>MSLLAANLVTETLCRASSPSINVEMLPPSSNTVHAESDGSSHADQGKRKPKDAFEPLSPKRPKLIGPFIDEDDSDSEDDGNPFAPRGPKPGLQDEVSNSASSNTALNTSPTNPNTRAPSVLSSISENGNANQTPFMPFTNTDPTESSFEPLGNAKPIKKSQFTPLVTHNSQKQAKSYISIQTCSDRIVNVQTREMASSIPYEQIIAERSTTAPGRAQKSYYGIDIHKLLDDITVENAQDIARRSRLPSHQTSTETSSVNETIKGSTLLWTEKYRARKFKDLVGDERTHRSVLRWLKSWDAIVFPGLAKPKPKNTTGNDAGERTHRKVLVLTGPPGLGKTTLAHVCARQAGYEVLEINASDERSRDIVKGRIRDAVGTENVKGITAEADGKRIRKAGKPVCVVVDEVDGVVGGSGGSGEGGFMKALIDLVMLDQKNSHSTSESTSIHKRRYKKGDKFLLLRPLILICNDVYHPSLRPLRTSSIAEILHVRQASLDKMVLRMKTVFEREGIPCDGDGVRRLCEASWGLSSSRDRNTNNRGIGEGDIRRVLVAGEWIAQKLRATSPTSDIRLTRRWVEQHISNDSVRDGGSSRGLGRGGTKDIVERVFLDGAGFPNAPISAQTFQDPFSGGDVKIPVGISDLRKRHAISRLREMVDAAGEYDRCITDCFTAYPTQAYQDDTILSKPNAAYEWLHFHDMISSKVYTNQDWELNPYLSQSVVAFHHLFASSNRRTGDGDKNLVNNEEDGEEHPFSGPKADFAAFEAQKRNHATITEFQSRFSPALLRTFRSTESIITELIPNLTRMLAPGIKPVIVGGSGGGSGVASVRKESERALVRSSVRVMSGTGVKFEHARIESETGFHNSWIYRMEPPLDTLTTFSNLKGVGSSAPVRYAVRQVLQQEYEKDILRQRSKAGQARITGPKRGNQSHEDFNNPKENGPSSVASSILASRLNGPKLDFFGRVITNEAQPNSIGPSNGVTPTKPSEPAGHEQAWVSFHEGFSNAVRKQVTLSEILSGL</sequence>
<dbReference type="CDD" id="cd00009">
    <property type="entry name" value="AAA"/>
    <property type="match status" value="1"/>
</dbReference>
<feature type="compositionally biased region" description="Low complexity" evidence="1">
    <location>
        <begin position="97"/>
        <end position="115"/>
    </location>
</feature>
<dbReference type="KEGG" id="pbl:PAAG_00170"/>
<feature type="region of interest" description="Disordered" evidence="1">
    <location>
        <begin position="730"/>
        <end position="752"/>
    </location>
</feature>
<organism evidence="3 4">
    <name type="scientific">Paracoccidioides lutzii (strain ATCC MYA-826 / Pb01)</name>
    <name type="common">Paracoccidioides brasiliensis</name>
    <dbReference type="NCBI Taxonomy" id="502779"/>
    <lineage>
        <taxon>Eukaryota</taxon>
        <taxon>Fungi</taxon>
        <taxon>Dikarya</taxon>
        <taxon>Ascomycota</taxon>
        <taxon>Pezizomycotina</taxon>
        <taxon>Eurotiomycetes</taxon>
        <taxon>Eurotiomycetidae</taxon>
        <taxon>Onygenales</taxon>
        <taxon>Ajellomycetaceae</taxon>
        <taxon>Paracoccidioides</taxon>
    </lineage>
</organism>
<evidence type="ECO:0000313" key="3">
    <source>
        <dbReference type="EMBL" id="EEH35847.2"/>
    </source>
</evidence>
<feature type="compositionally biased region" description="Polar residues" evidence="1">
    <location>
        <begin position="963"/>
        <end position="979"/>
    </location>
</feature>